<dbReference type="GO" id="GO:0009117">
    <property type="term" value="P:nucleotide metabolic process"/>
    <property type="evidence" value="ECO:0007669"/>
    <property type="project" value="InterPro"/>
</dbReference>
<dbReference type="GO" id="GO:0000287">
    <property type="term" value="F:magnesium ion binding"/>
    <property type="evidence" value="ECO:0007669"/>
    <property type="project" value="InterPro"/>
</dbReference>
<dbReference type="EMBL" id="CAJNOM010000713">
    <property type="protein sequence ID" value="CAF1548248.1"/>
    <property type="molecule type" value="Genomic_DNA"/>
</dbReference>
<evidence type="ECO:0000313" key="3">
    <source>
        <dbReference type="Proteomes" id="UP000663832"/>
    </source>
</evidence>
<dbReference type="GO" id="GO:0005737">
    <property type="term" value="C:cytoplasm"/>
    <property type="evidence" value="ECO:0007669"/>
    <property type="project" value="InterPro"/>
</dbReference>
<name>A0A814R8B6_9BILA</name>
<proteinExistence type="predicted"/>
<evidence type="ECO:0000313" key="2">
    <source>
        <dbReference type="EMBL" id="CAF1548248.1"/>
    </source>
</evidence>
<sequence>MPDSFMLVICITSTALFDCSESHNIWKRDGLEAYKKHQLDRVMEPLKPGVGFRLVQSLLSLNSSANKELVDVVLVSRNDSKAGKRVRNSLNHYKLGITRMSFTAGTDVTTYLQAYGCDLFLTTEENQVRTVLSANAPSIFKGIAAGLLCNITAEQVDLPCDDSLSTVIQTTDVQNETMTVNASQWPKDQVRIVFDGDGVLFSDEAECVYKTKGLEAFRQSEHEKQHIALPEGPMHAFAFKLQKLREALGKDDKWRVRTFLVTARNGVANERAFRTLEQWGLEIDETHFLGGLNKTPFLIAIDPAIFFDDSSDHIDRAKQHVPAAHILYGIRNVIPDETTTTTITAISPAVTTAIKE</sequence>
<dbReference type="EMBL" id="CAJNOI010000147">
    <property type="protein sequence ID" value="CAF1129581.1"/>
    <property type="molecule type" value="Genomic_DNA"/>
</dbReference>
<dbReference type="PANTHER" id="PTHR31367">
    <property type="entry name" value="CYTOSOLIC 5'-NUCLEOTIDASE 1 FAMILY MEMBER"/>
    <property type="match status" value="1"/>
</dbReference>
<evidence type="ECO:0000313" key="1">
    <source>
        <dbReference type="EMBL" id="CAF1129581.1"/>
    </source>
</evidence>
<dbReference type="GO" id="GO:0000166">
    <property type="term" value="F:nucleotide binding"/>
    <property type="evidence" value="ECO:0007669"/>
    <property type="project" value="InterPro"/>
</dbReference>
<dbReference type="Pfam" id="PF06189">
    <property type="entry name" value="5-nucleotidase"/>
    <property type="match status" value="2"/>
</dbReference>
<organism evidence="1 4">
    <name type="scientific">Adineta steineri</name>
    <dbReference type="NCBI Taxonomy" id="433720"/>
    <lineage>
        <taxon>Eukaryota</taxon>
        <taxon>Metazoa</taxon>
        <taxon>Spiralia</taxon>
        <taxon>Gnathifera</taxon>
        <taxon>Rotifera</taxon>
        <taxon>Eurotatoria</taxon>
        <taxon>Bdelloidea</taxon>
        <taxon>Adinetida</taxon>
        <taxon>Adinetidae</taxon>
        <taxon>Adineta</taxon>
    </lineage>
</organism>
<dbReference type="AlphaFoldDB" id="A0A814R8B6"/>
<reference evidence="1" key="1">
    <citation type="submission" date="2021-02" db="EMBL/GenBank/DDBJ databases">
        <authorList>
            <person name="Nowell W R."/>
        </authorList>
    </citation>
    <scope>NUCLEOTIDE SEQUENCE</scope>
</reference>
<protein>
    <recommendedName>
        <fullName evidence="5">5'-nucleotidase</fullName>
    </recommendedName>
</protein>
<comment type="caution">
    <text evidence="1">The sequence shown here is derived from an EMBL/GenBank/DDBJ whole genome shotgun (WGS) entry which is preliminary data.</text>
</comment>
<dbReference type="OrthoDB" id="9994138at2759"/>
<evidence type="ECO:0000313" key="4">
    <source>
        <dbReference type="Proteomes" id="UP000663877"/>
    </source>
</evidence>
<keyword evidence="3" id="KW-1185">Reference proteome</keyword>
<dbReference type="GO" id="GO:0008253">
    <property type="term" value="F:5'-nucleotidase activity"/>
    <property type="evidence" value="ECO:0007669"/>
    <property type="project" value="InterPro"/>
</dbReference>
<gene>
    <name evidence="1" type="ORF">BJG266_LOCUS22922</name>
    <name evidence="2" type="ORF">QVE165_LOCUS46859</name>
</gene>
<dbReference type="PANTHER" id="PTHR31367:SF5">
    <property type="entry name" value="CYTOSOLIC 5'-NUCLEOTIDASE 1A"/>
    <property type="match status" value="1"/>
</dbReference>
<dbReference type="Proteomes" id="UP000663832">
    <property type="component" value="Unassembled WGS sequence"/>
</dbReference>
<accession>A0A814R8B6</accession>
<dbReference type="InterPro" id="IPR010394">
    <property type="entry name" value="5-nucleotidase"/>
</dbReference>
<dbReference type="Proteomes" id="UP000663877">
    <property type="component" value="Unassembled WGS sequence"/>
</dbReference>
<evidence type="ECO:0008006" key="5">
    <source>
        <dbReference type="Google" id="ProtNLM"/>
    </source>
</evidence>